<comment type="caution">
    <text evidence="1">The sequence shown here is derived from an EMBL/GenBank/DDBJ whole genome shotgun (WGS) entry which is preliminary data.</text>
</comment>
<evidence type="ECO:0000313" key="1">
    <source>
        <dbReference type="EMBL" id="KAB8126905.1"/>
    </source>
</evidence>
<dbReference type="Pfam" id="PF10109">
    <property type="entry name" value="Phage_TAC_7"/>
    <property type="match status" value="1"/>
</dbReference>
<name>A0A7C8KMW1_9BACI</name>
<proteinExistence type="predicted"/>
<dbReference type="Proteomes" id="UP000480246">
    <property type="component" value="Unassembled WGS sequence"/>
</dbReference>
<dbReference type="InterPro" id="IPR019289">
    <property type="entry name" value="Phage_tail_E/E"/>
</dbReference>
<evidence type="ECO:0000313" key="2">
    <source>
        <dbReference type="Proteomes" id="UP000480246"/>
    </source>
</evidence>
<dbReference type="EMBL" id="WEID01000099">
    <property type="protein sequence ID" value="KAB8126905.1"/>
    <property type="molecule type" value="Genomic_DNA"/>
</dbReference>
<accession>A0A7C8KMW1</accession>
<protein>
    <submittedName>
        <fullName evidence="1">Phage tail assembly protein</fullName>
    </submittedName>
</protein>
<sequence>MKITLDKPLELEGKQIKELNLKLDQLTGSDILKIDNELRQDGDIRGFDNINNQKILLTLASKSCGILPDDLERLSVPDFLEVTFTVRNFLMGLLDPTEVAENSDPSSSS</sequence>
<dbReference type="RefSeq" id="WP_153406453.1">
    <property type="nucleotide sequence ID" value="NZ_ML762446.1"/>
</dbReference>
<dbReference type="AlphaFoldDB" id="A0A7C8KMW1"/>
<dbReference type="OrthoDB" id="2740098at2"/>
<gene>
    <name evidence="1" type="ORF">F9U64_18975</name>
</gene>
<keyword evidence="2" id="KW-1185">Reference proteome</keyword>
<organism evidence="1 2">
    <name type="scientific">Gracilibacillus oryzae</name>
    <dbReference type="NCBI Taxonomy" id="1672701"/>
    <lineage>
        <taxon>Bacteria</taxon>
        <taxon>Bacillati</taxon>
        <taxon>Bacillota</taxon>
        <taxon>Bacilli</taxon>
        <taxon>Bacillales</taxon>
        <taxon>Bacillaceae</taxon>
        <taxon>Gracilibacillus</taxon>
    </lineage>
</organism>
<reference evidence="1 2" key="1">
    <citation type="submission" date="2019-10" db="EMBL/GenBank/DDBJ databases">
        <title>Gracilibacillus sp. nov. isolated from rice seeds.</title>
        <authorList>
            <person name="He S."/>
        </authorList>
    </citation>
    <scope>NUCLEOTIDE SEQUENCE [LARGE SCALE GENOMIC DNA]</scope>
    <source>
        <strain evidence="1 2">TD8</strain>
    </source>
</reference>